<sequence length="300" mass="31814">MSQGFGLFLKLASVGFILSMQSLIKTLEGALPPTEVVFFRAFLSIPFLLVWIGGQGRLHVVLKTENLRGNLMRGLMGACAMSLTFAAISYLPLPEATALFFFAPILTTIFAVIFLKERVRLIRVSAVVAGLIGVLVILWPQLGGVVGASDEAAAQRSLGAMLALGAACFMAAAKILVRRLVGRDHPSTVVLYAALTASAAALLTLPFGWHWPTGPQWAVLFGAGCLGAVGQALLTTAYKYADASTIAPFDYSSMIFAILFGYLFFSELPSLQTLIGAGVVIVAGGVILWREAQVRGSTLS</sequence>
<feature type="transmembrane region" description="Helical" evidence="6">
    <location>
        <begin position="271"/>
        <end position="289"/>
    </location>
</feature>
<evidence type="ECO:0000256" key="5">
    <source>
        <dbReference type="ARBA" id="ARBA00023136"/>
    </source>
</evidence>
<feature type="transmembrane region" description="Helical" evidence="6">
    <location>
        <begin position="98"/>
        <end position="115"/>
    </location>
</feature>
<dbReference type="InterPro" id="IPR037185">
    <property type="entry name" value="EmrE-like"/>
</dbReference>
<dbReference type="STRING" id="154981.AKJ29_04765"/>
<comment type="similarity">
    <text evidence="2">Belongs to the drug/metabolite transporter (DMT) superfamily. 10 TMS drug/metabolite exporter (DME) (TC 2.A.7.3) family.</text>
</comment>
<keyword evidence="3 6" id="KW-0812">Transmembrane</keyword>
<dbReference type="OrthoDB" id="9812899at2"/>
<dbReference type="PANTHER" id="PTHR22911:SF6">
    <property type="entry name" value="SOLUTE CARRIER FAMILY 35 MEMBER G1"/>
    <property type="match status" value="1"/>
</dbReference>
<dbReference type="EMBL" id="LKBA01000023">
    <property type="protein sequence ID" value="KPN61928.1"/>
    <property type="molecule type" value="Genomic_DNA"/>
</dbReference>
<comment type="subcellular location">
    <subcellularLocation>
        <location evidence="1">Membrane</location>
        <topology evidence="1">Multi-pass membrane protein</topology>
    </subcellularLocation>
</comment>
<feature type="transmembrane region" description="Helical" evidence="6">
    <location>
        <begin position="75"/>
        <end position="92"/>
    </location>
</feature>
<feature type="transmembrane region" description="Helical" evidence="6">
    <location>
        <begin position="122"/>
        <end position="139"/>
    </location>
</feature>
<evidence type="ECO:0000256" key="1">
    <source>
        <dbReference type="ARBA" id="ARBA00004141"/>
    </source>
</evidence>
<dbReference type="AlphaFoldDB" id="A0A0P7KEQ5"/>
<organism evidence="8 9">
    <name type="scientific">Aliiroseovarius crassostreae</name>
    <dbReference type="NCBI Taxonomy" id="154981"/>
    <lineage>
        <taxon>Bacteria</taxon>
        <taxon>Pseudomonadati</taxon>
        <taxon>Pseudomonadota</taxon>
        <taxon>Alphaproteobacteria</taxon>
        <taxon>Rhodobacterales</taxon>
        <taxon>Paracoccaceae</taxon>
        <taxon>Aliiroseovarius</taxon>
    </lineage>
</organism>
<gene>
    <name evidence="8" type="ORF">AKJ29_04765</name>
</gene>
<proteinExistence type="inferred from homology"/>
<dbReference type="PANTHER" id="PTHR22911">
    <property type="entry name" value="ACYL-MALONYL CONDENSING ENZYME-RELATED"/>
    <property type="match status" value="1"/>
</dbReference>
<dbReference type="GO" id="GO:0016020">
    <property type="term" value="C:membrane"/>
    <property type="evidence" value="ECO:0007669"/>
    <property type="project" value="UniProtKB-SubCell"/>
</dbReference>
<dbReference type="Pfam" id="PF00892">
    <property type="entry name" value="EamA"/>
    <property type="match status" value="2"/>
</dbReference>
<keyword evidence="5 6" id="KW-0472">Membrane</keyword>
<feature type="domain" description="EamA" evidence="7">
    <location>
        <begin position="23"/>
        <end position="138"/>
    </location>
</feature>
<evidence type="ECO:0000259" key="7">
    <source>
        <dbReference type="Pfam" id="PF00892"/>
    </source>
</evidence>
<evidence type="ECO:0000313" key="9">
    <source>
        <dbReference type="Proteomes" id="UP000050471"/>
    </source>
</evidence>
<feature type="domain" description="EamA" evidence="7">
    <location>
        <begin position="158"/>
        <end position="283"/>
    </location>
</feature>
<evidence type="ECO:0000313" key="8">
    <source>
        <dbReference type="EMBL" id="KPN61928.1"/>
    </source>
</evidence>
<dbReference type="InterPro" id="IPR000620">
    <property type="entry name" value="EamA_dom"/>
</dbReference>
<accession>A0A0P7KEQ5</accession>
<evidence type="ECO:0000256" key="6">
    <source>
        <dbReference type="SAM" id="Phobius"/>
    </source>
</evidence>
<dbReference type="RefSeq" id="WP_055192578.1">
    <property type="nucleotide sequence ID" value="NZ_FPBS01000011.1"/>
</dbReference>
<evidence type="ECO:0000256" key="3">
    <source>
        <dbReference type="ARBA" id="ARBA00022692"/>
    </source>
</evidence>
<comment type="caution">
    <text evidence="8">The sequence shown here is derived from an EMBL/GenBank/DDBJ whole genome shotgun (WGS) entry which is preliminary data.</text>
</comment>
<feature type="transmembrane region" description="Helical" evidence="6">
    <location>
        <begin position="7"/>
        <end position="24"/>
    </location>
</feature>
<feature type="transmembrane region" description="Helical" evidence="6">
    <location>
        <begin position="217"/>
        <end position="234"/>
    </location>
</feature>
<feature type="transmembrane region" description="Helical" evidence="6">
    <location>
        <begin position="36"/>
        <end position="54"/>
    </location>
</feature>
<feature type="transmembrane region" description="Helical" evidence="6">
    <location>
        <begin position="246"/>
        <end position="265"/>
    </location>
</feature>
<keyword evidence="9" id="KW-1185">Reference proteome</keyword>
<protein>
    <recommendedName>
        <fullName evidence="7">EamA domain-containing protein</fullName>
    </recommendedName>
</protein>
<reference evidence="8 9" key="1">
    <citation type="submission" date="2015-09" db="EMBL/GenBank/DDBJ databases">
        <title>Draft genome sequence of Aliiroseovarius crassostreae CV919-312TSm, the causative agent of Roseovarius Oyster Disease (formerly Juvenile Oyster Disease).</title>
        <authorList>
            <person name="Kessner L."/>
            <person name="Spinard E."/>
            <person name="Nelson D."/>
        </authorList>
    </citation>
    <scope>NUCLEOTIDE SEQUENCE [LARGE SCALE GENOMIC DNA]</scope>
    <source>
        <strain evidence="8 9">CV919-312</strain>
    </source>
</reference>
<evidence type="ECO:0000256" key="2">
    <source>
        <dbReference type="ARBA" id="ARBA00009853"/>
    </source>
</evidence>
<dbReference type="Proteomes" id="UP000050471">
    <property type="component" value="Unassembled WGS sequence"/>
</dbReference>
<name>A0A0P7KEQ5_9RHOB</name>
<keyword evidence="4 6" id="KW-1133">Transmembrane helix</keyword>
<feature type="transmembrane region" description="Helical" evidence="6">
    <location>
        <begin position="189"/>
        <end position="211"/>
    </location>
</feature>
<evidence type="ECO:0000256" key="4">
    <source>
        <dbReference type="ARBA" id="ARBA00022989"/>
    </source>
</evidence>
<dbReference type="SUPFAM" id="SSF103481">
    <property type="entry name" value="Multidrug resistance efflux transporter EmrE"/>
    <property type="match status" value="2"/>
</dbReference>
<feature type="transmembrane region" description="Helical" evidence="6">
    <location>
        <begin position="159"/>
        <end position="177"/>
    </location>
</feature>